<evidence type="ECO:0000313" key="2">
    <source>
        <dbReference type="Proteomes" id="UP000007646"/>
    </source>
</evidence>
<reference evidence="1 2" key="1">
    <citation type="submission" date="2009-06" db="EMBL/GenBank/DDBJ databases">
        <title>The Genome Sequence of Loxodonta africana (African elephant).</title>
        <authorList>
            <person name="Di Palma F."/>
            <person name="Heiman D."/>
            <person name="Young S."/>
            <person name="Johnson J."/>
            <person name="Lander E.S."/>
            <person name="Lindblad-Toh K."/>
        </authorList>
    </citation>
    <scope>NUCLEOTIDE SEQUENCE [LARGE SCALE GENOMIC DNA]</scope>
    <source>
        <strain evidence="1 2">Isolate ISIS603380</strain>
    </source>
</reference>
<dbReference type="Ensembl" id="ENSLAFT00000034661.1">
    <property type="protein sequence ID" value="ENSLAFP00000020160.1"/>
    <property type="gene ID" value="ENSLAFG00000027009.1"/>
</dbReference>
<reference evidence="1" key="2">
    <citation type="submission" date="2025-08" db="UniProtKB">
        <authorList>
            <consortium name="Ensembl"/>
        </authorList>
    </citation>
    <scope>IDENTIFICATION</scope>
    <source>
        <strain evidence="1">Isolate ISIS603380</strain>
    </source>
</reference>
<keyword evidence="2" id="KW-1185">Reference proteome</keyword>
<dbReference type="HOGENOM" id="CLU_2910036_0_0_1"/>
<name>G3TX52_LOXAF</name>
<sequence length="62" mass="7310">FQKQSFLDNCLTQSGFRNQFFLEVRGLKGHAKSTAYEFPRRDGKELLRKNCWLILSSEDILE</sequence>
<organism evidence="1 2">
    <name type="scientific">Loxodonta africana</name>
    <name type="common">African elephant</name>
    <dbReference type="NCBI Taxonomy" id="9785"/>
    <lineage>
        <taxon>Eukaryota</taxon>
        <taxon>Metazoa</taxon>
        <taxon>Chordata</taxon>
        <taxon>Craniata</taxon>
        <taxon>Vertebrata</taxon>
        <taxon>Euteleostomi</taxon>
        <taxon>Mammalia</taxon>
        <taxon>Eutheria</taxon>
        <taxon>Afrotheria</taxon>
        <taxon>Proboscidea</taxon>
        <taxon>Elephantidae</taxon>
        <taxon>Loxodonta</taxon>
    </lineage>
</organism>
<dbReference type="InParanoid" id="G3TX52"/>
<evidence type="ECO:0000313" key="1">
    <source>
        <dbReference type="Ensembl" id="ENSLAFP00000020160.1"/>
    </source>
</evidence>
<dbReference type="Proteomes" id="UP000007646">
    <property type="component" value="Unassembled WGS sequence"/>
</dbReference>
<reference evidence="1" key="3">
    <citation type="submission" date="2025-09" db="UniProtKB">
        <authorList>
            <consortium name="Ensembl"/>
        </authorList>
    </citation>
    <scope>IDENTIFICATION</scope>
    <source>
        <strain evidence="1">Isolate ISIS603380</strain>
    </source>
</reference>
<proteinExistence type="predicted"/>
<accession>G3TX52</accession>
<protein>
    <submittedName>
        <fullName evidence="1">Uncharacterized protein</fullName>
    </submittedName>
</protein>
<dbReference type="AlphaFoldDB" id="G3TX52"/>